<gene>
    <name evidence="2" type="ORF">AB0T83_03915</name>
</gene>
<reference evidence="2 3" key="1">
    <citation type="submission" date="2024-07" db="EMBL/GenBank/DDBJ databases">
        <authorList>
            <person name="Kang M."/>
        </authorList>
    </citation>
    <scope>NUCLEOTIDE SEQUENCE [LARGE SCALE GENOMIC DNA]</scope>
    <source>
        <strain evidence="2 3">DFM31</strain>
    </source>
</reference>
<sequence>MCTRLSRALRFCAVGLVFGLAGCSSEPTGQAPDQLLAQVTGSLFSSGNRETSEVRDISELNRAAIADVAIPLILFELPEQGVATTLKVWYEDGAFVYWRSADGGSVIVDDGVVFATRGIGWDLMAAETRQTAALIRQGRGGGYSRSYRHLDGLNQMIVRDMSCRLERAGSETIVVLERRHPVIRYEETCQDETLAFTNTYWAGSDGFLWKSRQWIGAKLGSATIQRLIR</sequence>
<protein>
    <submittedName>
        <fullName evidence="2">YjbF family lipoprotein</fullName>
    </submittedName>
</protein>
<dbReference type="InterPro" id="IPR021308">
    <property type="entry name" value="GfcB"/>
</dbReference>
<feature type="chain" id="PRO_5046711307" evidence="1">
    <location>
        <begin position="24"/>
        <end position="229"/>
    </location>
</feature>
<evidence type="ECO:0000313" key="2">
    <source>
        <dbReference type="EMBL" id="MEV8465927.1"/>
    </source>
</evidence>
<keyword evidence="1" id="KW-0732">Signal</keyword>
<comment type="caution">
    <text evidence="2">The sequence shown here is derived from an EMBL/GenBank/DDBJ whole genome shotgun (WGS) entry which is preliminary data.</text>
</comment>
<dbReference type="Proteomes" id="UP001553161">
    <property type="component" value="Unassembled WGS sequence"/>
</dbReference>
<dbReference type="InterPro" id="IPR023373">
    <property type="entry name" value="YmcC_sf"/>
</dbReference>
<dbReference type="Pfam" id="PF11102">
    <property type="entry name" value="YjbF"/>
    <property type="match status" value="1"/>
</dbReference>
<proteinExistence type="predicted"/>
<evidence type="ECO:0000256" key="1">
    <source>
        <dbReference type="SAM" id="SignalP"/>
    </source>
</evidence>
<dbReference type="PROSITE" id="PS51257">
    <property type="entry name" value="PROKAR_LIPOPROTEIN"/>
    <property type="match status" value="1"/>
</dbReference>
<dbReference type="EMBL" id="JBFBVU010000003">
    <property type="protein sequence ID" value="MEV8465927.1"/>
    <property type="molecule type" value="Genomic_DNA"/>
</dbReference>
<organism evidence="2 3">
    <name type="scientific">Meridianimarinicoccus marinus</name>
    <dbReference type="NCBI Taxonomy" id="3231483"/>
    <lineage>
        <taxon>Bacteria</taxon>
        <taxon>Pseudomonadati</taxon>
        <taxon>Pseudomonadota</taxon>
        <taxon>Alphaproteobacteria</taxon>
        <taxon>Rhodobacterales</taxon>
        <taxon>Paracoccaceae</taxon>
        <taxon>Meridianimarinicoccus</taxon>
    </lineage>
</organism>
<feature type="signal peptide" evidence="1">
    <location>
        <begin position="1"/>
        <end position="23"/>
    </location>
</feature>
<dbReference type="SUPFAM" id="SSF159270">
    <property type="entry name" value="YmcC-like"/>
    <property type="match status" value="1"/>
</dbReference>
<keyword evidence="3" id="KW-1185">Reference proteome</keyword>
<keyword evidence="2" id="KW-0449">Lipoprotein</keyword>
<dbReference type="Gene3D" id="2.40.360.10">
    <property type="entry name" value="YmcC-like"/>
    <property type="match status" value="1"/>
</dbReference>
<name>A0ABV3L2Z1_9RHOB</name>
<evidence type="ECO:0000313" key="3">
    <source>
        <dbReference type="Proteomes" id="UP001553161"/>
    </source>
</evidence>
<accession>A0ABV3L2Z1</accession>